<dbReference type="Gene3D" id="2.30.42.10">
    <property type="match status" value="1"/>
</dbReference>
<feature type="domain" description="PDZ" evidence="7">
    <location>
        <begin position="286"/>
        <end position="367"/>
    </location>
</feature>
<dbReference type="PROSITE" id="PS50106">
    <property type="entry name" value="PDZ"/>
    <property type="match status" value="1"/>
</dbReference>
<dbReference type="Pfam" id="PF13365">
    <property type="entry name" value="Trypsin_2"/>
    <property type="match status" value="1"/>
</dbReference>
<dbReference type="SUPFAM" id="SSF50156">
    <property type="entry name" value="PDZ domain-like"/>
    <property type="match status" value="1"/>
</dbReference>
<evidence type="ECO:0000256" key="3">
    <source>
        <dbReference type="ARBA" id="ARBA00022801"/>
    </source>
</evidence>
<accession>A0A1M4ELD6</accession>
<dbReference type="GO" id="GO:0004252">
    <property type="term" value="F:serine-type endopeptidase activity"/>
    <property type="evidence" value="ECO:0007669"/>
    <property type="project" value="InterPro"/>
</dbReference>
<evidence type="ECO:0000256" key="1">
    <source>
        <dbReference type="ARBA" id="ARBA00010541"/>
    </source>
</evidence>
<dbReference type="InterPro" id="IPR009003">
    <property type="entry name" value="Peptidase_S1_PA"/>
</dbReference>
<gene>
    <name evidence="8" type="ORF">BN4615_P8909</name>
</gene>
<dbReference type="PRINTS" id="PR00834">
    <property type="entry name" value="PROTEASES2C"/>
</dbReference>
<dbReference type="InterPro" id="IPR051201">
    <property type="entry name" value="Chloro_Bact_Ser_Proteases"/>
</dbReference>
<keyword evidence="4" id="KW-0720">Serine protease</keyword>
<dbReference type="FunFam" id="2.40.10.10:FF:000001">
    <property type="entry name" value="Periplasmic serine protease DegS"/>
    <property type="match status" value="1"/>
</dbReference>
<keyword evidence="6" id="KW-0472">Membrane</keyword>
<dbReference type="GO" id="GO:0006508">
    <property type="term" value="P:proteolysis"/>
    <property type="evidence" value="ECO:0007669"/>
    <property type="project" value="UniProtKB-KW"/>
</dbReference>
<keyword evidence="6" id="KW-1133">Transmembrane helix</keyword>
<sequence length="379" mass="37589">MSTREQGREGGIVYTYYPGEGSWQVEQPPPPPPPPRRSRLTAAVAGVAVGSLLAWLIGVPLLGRPGERERASALIAPAPVPAATTTPAPRRGDDLAGIAGAVLPSVVSVTAPGGAGSGVVYDAEGTVLTNAHVVAETAGGEVTLRLGDGATLQATVVGADPVSDIAVLKARDAAVLRPARLGDSDDLRVGEEVLAVGSPFGLAGTVTAGIVSALHRTLSGEAGEPALADAIQTDAAINPGNSGGALVDMDGEVIGINTAIAGAGTGSVGVGFAVPVNEAKRVADGLLATGRVEHARLGVSVLDSQGRPGALVGEVTRGGPADEAGLRANDVITALGDTAVTSAAGLVAAVRARRPGARVSMTYERQGARRTAEVVLAGS</sequence>
<dbReference type="PANTHER" id="PTHR43343:SF3">
    <property type="entry name" value="PROTEASE DO-LIKE 8, CHLOROPLASTIC"/>
    <property type="match status" value="1"/>
</dbReference>
<feature type="region of interest" description="Disordered" evidence="5">
    <location>
        <begin position="1"/>
        <end position="38"/>
    </location>
</feature>
<dbReference type="PANTHER" id="PTHR43343">
    <property type="entry name" value="PEPTIDASE S12"/>
    <property type="match status" value="1"/>
</dbReference>
<evidence type="ECO:0000256" key="5">
    <source>
        <dbReference type="SAM" id="MobiDB-lite"/>
    </source>
</evidence>
<dbReference type="InterPro" id="IPR001478">
    <property type="entry name" value="PDZ"/>
</dbReference>
<keyword evidence="6" id="KW-0812">Transmembrane</keyword>
<dbReference type="Pfam" id="PF13180">
    <property type="entry name" value="PDZ_2"/>
    <property type="match status" value="1"/>
</dbReference>
<evidence type="ECO:0000256" key="2">
    <source>
        <dbReference type="ARBA" id="ARBA00022670"/>
    </source>
</evidence>
<organism evidence="8">
    <name type="scientific">Nonomuraea gerenzanensis</name>
    <dbReference type="NCBI Taxonomy" id="93944"/>
    <lineage>
        <taxon>Bacteria</taxon>
        <taxon>Bacillati</taxon>
        <taxon>Actinomycetota</taxon>
        <taxon>Actinomycetes</taxon>
        <taxon>Streptosporangiales</taxon>
        <taxon>Streptosporangiaceae</taxon>
        <taxon>Nonomuraea</taxon>
    </lineage>
</organism>
<proteinExistence type="inferred from homology"/>
<reference evidence="8" key="1">
    <citation type="submission" date="2016-04" db="EMBL/GenBank/DDBJ databases">
        <authorList>
            <person name="Evans L.H."/>
            <person name="Alamgir A."/>
            <person name="Owens N."/>
            <person name="Weber N.D."/>
            <person name="Virtaneva K."/>
            <person name="Barbian K."/>
            <person name="Babar A."/>
            <person name="Rosenke K."/>
        </authorList>
    </citation>
    <scope>NUCLEOTIDE SEQUENCE</scope>
    <source>
        <strain evidence="8">Nono1</strain>
    </source>
</reference>
<dbReference type="InterPro" id="IPR036034">
    <property type="entry name" value="PDZ_sf"/>
</dbReference>
<keyword evidence="3" id="KW-0378">Hydrolase</keyword>
<evidence type="ECO:0000256" key="6">
    <source>
        <dbReference type="SAM" id="Phobius"/>
    </source>
</evidence>
<dbReference type="InterPro" id="IPR001940">
    <property type="entry name" value="Peptidase_S1C"/>
</dbReference>
<feature type="transmembrane region" description="Helical" evidence="6">
    <location>
        <begin position="40"/>
        <end position="62"/>
    </location>
</feature>
<dbReference type="RefSeq" id="WP_225268073.1">
    <property type="nucleotide sequence ID" value="NZ_CP084058.1"/>
</dbReference>
<comment type="similarity">
    <text evidence="1">Belongs to the peptidase S1C family.</text>
</comment>
<dbReference type="Gene3D" id="2.40.10.120">
    <property type="match status" value="1"/>
</dbReference>
<dbReference type="AlphaFoldDB" id="A0A1M4ELD6"/>
<dbReference type="EMBL" id="LT559118">
    <property type="protein sequence ID" value="SBO99393.1"/>
    <property type="molecule type" value="Genomic_DNA"/>
</dbReference>
<protein>
    <submittedName>
        <fullName evidence="8">HtrA protease/chaperone protein</fullName>
    </submittedName>
</protein>
<dbReference type="SMART" id="SM00228">
    <property type="entry name" value="PDZ"/>
    <property type="match status" value="1"/>
</dbReference>
<evidence type="ECO:0000256" key="4">
    <source>
        <dbReference type="ARBA" id="ARBA00022825"/>
    </source>
</evidence>
<keyword evidence="2 8" id="KW-0645">Protease</keyword>
<evidence type="ECO:0000259" key="7">
    <source>
        <dbReference type="PROSITE" id="PS50106"/>
    </source>
</evidence>
<dbReference type="SUPFAM" id="SSF50494">
    <property type="entry name" value="Trypsin-like serine proteases"/>
    <property type="match status" value="1"/>
</dbReference>
<evidence type="ECO:0000313" key="8">
    <source>
        <dbReference type="EMBL" id="SBO99393.1"/>
    </source>
</evidence>
<name>A0A1M4ELD6_9ACTN</name>